<evidence type="ECO:0000313" key="2">
    <source>
        <dbReference type="EMBL" id="CAA9441474.1"/>
    </source>
</evidence>
<dbReference type="EMBL" id="CADCUX010000716">
    <property type="protein sequence ID" value="CAA9441474.1"/>
    <property type="molecule type" value="Genomic_DNA"/>
</dbReference>
<gene>
    <name evidence="2" type="ORF">AVDCRST_MAG51-3325</name>
</gene>
<evidence type="ECO:0000256" key="1">
    <source>
        <dbReference type="SAM" id="Phobius"/>
    </source>
</evidence>
<feature type="transmembrane region" description="Helical" evidence="1">
    <location>
        <begin position="6"/>
        <end position="26"/>
    </location>
</feature>
<keyword evidence="1" id="KW-0472">Membrane</keyword>
<organism evidence="2">
    <name type="scientific">uncultured Ramlibacter sp</name>
    <dbReference type="NCBI Taxonomy" id="260755"/>
    <lineage>
        <taxon>Bacteria</taxon>
        <taxon>Pseudomonadati</taxon>
        <taxon>Pseudomonadota</taxon>
        <taxon>Betaproteobacteria</taxon>
        <taxon>Burkholderiales</taxon>
        <taxon>Comamonadaceae</taxon>
        <taxon>Ramlibacter</taxon>
        <taxon>environmental samples</taxon>
    </lineage>
</organism>
<keyword evidence="1" id="KW-1133">Transmembrane helix</keyword>
<protein>
    <submittedName>
        <fullName evidence="2">Uncharacterized protein</fullName>
    </submittedName>
</protein>
<proteinExistence type="predicted"/>
<dbReference type="AlphaFoldDB" id="A0A6J4QMA3"/>
<sequence>MLGLPTYAWPFIFAVIAALAGWLLAGKVRDDPGSMPGWILYAVALGCVVIGLAGLWLDGAM</sequence>
<name>A0A6J4QMA3_9BURK</name>
<accession>A0A6J4QMA3</accession>
<feature type="transmembrane region" description="Helical" evidence="1">
    <location>
        <begin position="38"/>
        <end position="57"/>
    </location>
</feature>
<reference evidence="2" key="1">
    <citation type="submission" date="2020-02" db="EMBL/GenBank/DDBJ databases">
        <authorList>
            <person name="Meier V. D."/>
        </authorList>
    </citation>
    <scope>NUCLEOTIDE SEQUENCE</scope>
    <source>
        <strain evidence="2">AVDCRST_MAG51</strain>
    </source>
</reference>
<keyword evidence="1" id="KW-0812">Transmembrane</keyword>